<dbReference type="InterPro" id="IPR016153">
    <property type="entry name" value="Heat_shock_Hsp33_N"/>
</dbReference>
<evidence type="ECO:0000256" key="4">
    <source>
        <dbReference type="ARBA" id="ARBA00023186"/>
    </source>
</evidence>
<organism evidence="7 8">
    <name type="scientific">Candidatus Hydrogenisulfobacillus filiaventi</name>
    <dbReference type="NCBI Taxonomy" id="2707344"/>
    <lineage>
        <taxon>Bacteria</taxon>
        <taxon>Bacillati</taxon>
        <taxon>Bacillota</taxon>
        <taxon>Clostridia</taxon>
        <taxon>Eubacteriales</taxon>
        <taxon>Clostridiales Family XVII. Incertae Sedis</taxon>
        <taxon>Candidatus Hydrogenisulfobacillus</taxon>
    </lineage>
</organism>
<dbReference type="SUPFAM" id="SSF118352">
    <property type="entry name" value="HSP33 redox switch-like"/>
    <property type="match status" value="1"/>
</dbReference>
<dbReference type="GO" id="GO:0051082">
    <property type="term" value="F:unfolded protein binding"/>
    <property type="evidence" value="ECO:0007669"/>
    <property type="project" value="UniProtKB-UniRule"/>
</dbReference>
<dbReference type="HAMAP" id="MF_00117">
    <property type="entry name" value="HslO"/>
    <property type="match status" value="1"/>
</dbReference>
<dbReference type="GO" id="GO:0044183">
    <property type="term" value="F:protein folding chaperone"/>
    <property type="evidence" value="ECO:0007669"/>
    <property type="project" value="TreeGrafter"/>
</dbReference>
<keyword evidence="4 6" id="KW-0143">Chaperone</keyword>
<dbReference type="AlphaFoldDB" id="A0A6F8ZHD8"/>
<keyword evidence="2 6" id="KW-0862">Zinc</keyword>
<reference evidence="7 8" key="1">
    <citation type="submission" date="2020-02" db="EMBL/GenBank/DDBJ databases">
        <authorList>
            <person name="Hogendoorn C."/>
        </authorList>
    </citation>
    <scope>NUCLEOTIDE SEQUENCE [LARGE SCALE GENOMIC DNA]</scope>
    <source>
        <strain evidence="7">R501</strain>
    </source>
</reference>
<dbReference type="InterPro" id="IPR016154">
    <property type="entry name" value="Heat_shock_Hsp33_C"/>
</dbReference>
<dbReference type="Proteomes" id="UP000503399">
    <property type="component" value="Chromosome"/>
</dbReference>
<evidence type="ECO:0000313" key="7">
    <source>
        <dbReference type="EMBL" id="CAB1129174.1"/>
    </source>
</evidence>
<keyword evidence="1 6" id="KW-0963">Cytoplasm</keyword>
<evidence type="ECO:0000256" key="2">
    <source>
        <dbReference type="ARBA" id="ARBA00022833"/>
    </source>
</evidence>
<keyword evidence="8" id="KW-1185">Reference proteome</keyword>
<protein>
    <recommendedName>
        <fullName evidence="6">33 kDa chaperonin</fullName>
    </recommendedName>
    <alternativeName>
        <fullName evidence="6">Heat shock protein 33 homolog</fullName>
        <shortName evidence="6">HSP33</shortName>
    </alternativeName>
</protein>
<dbReference type="SUPFAM" id="SSF64397">
    <property type="entry name" value="Hsp33 domain"/>
    <property type="match status" value="1"/>
</dbReference>
<keyword evidence="5 6" id="KW-0676">Redox-active center</keyword>
<dbReference type="Gene3D" id="3.55.30.10">
    <property type="entry name" value="Hsp33 domain"/>
    <property type="match status" value="1"/>
</dbReference>
<dbReference type="GO" id="GO:0005737">
    <property type="term" value="C:cytoplasm"/>
    <property type="evidence" value="ECO:0007669"/>
    <property type="project" value="UniProtKB-SubCell"/>
</dbReference>
<dbReference type="GO" id="GO:0042026">
    <property type="term" value="P:protein refolding"/>
    <property type="evidence" value="ECO:0007669"/>
    <property type="project" value="TreeGrafter"/>
</dbReference>
<comment type="PTM">
    <text evidence="6">Under oxidizing conditions two disulfide bonds are formed involving the reactive cysteines. Under reducing conditions zinc is bound to the reactive cysteines and the protein is inactive.</text>
</comment>
<dbReference type="Gene3D" id="3.90.1280.10">
    <property type="entry name" value="HSP33 redox switch-like"/>
    <property type="match status" value="1"/>
</dbReference>
<name>A0A6F8ZHD8_9FIRM</name>
<sequence>MQTGREARLPGPWQDYRVRATAAGGAVRAVAALVTKSALTAQELHAATPVAAAAMGRLLAAAALLAADFKTRFRLTVSVNGGGPAGMVQAQAETGGELRARIERPDVELPLRPDGKLAVGQAVGNRGSLSVTVVDRESDQGYRTEVELVTGEIAEDLTRYYLQSEQVPSAVALGVLVGRSGLVAAAGGLVVQLLPDAPAGLGDLLADRVEALGAVSRRLAAGARPEDLLEALLPGPVHYFPPERLAYSCHCGPVRSRDILAALPASELEALISEGGAEVTCPYCRRSYRFPAAELERLRRERP</sequence>
<feature type="disulfide bond" description="Redox-active" evidence="6">
    <location>
        <begin position="249"/>
        <end position="251"/>
    </location>
</feature>
<gene>
    <name evidence="6 7" type="primary">hslO</name>
    <name evidence="7" type="ORF">R50_1673</name>
</gene>
<evidence type="ECO:0000256" key="5">
    <source>
        <dbReference type="ARBA" id="ARBA00023284"/>
    </source>
</evidence>
<dbReference type="EMBL" id="LR778114">
    <property type="protein sequence ID" value="CAB1129174.1"/>
    <property type="molecule type" value="Genomic_DNA"/>
</dbReference>
<dbReference type="PIRSF" id="PIRSF005261">
    <property type="entry name" value="Heat_shock_Hsp33"/>
    <property type="match status" value="1"/>
</dbReference>
<dbReference type="Pfam" id="PF01430">
    <property type="entry name" value="HSP33"/>
    <property type="match status" value="1"/>
</dbReference>
<proteinExistence type="inferred from homology"/>
<dbReference type="PANTHER" id="PTHR30111">
    <property type="entry name" value="33 KDA CHAPERONIN"/>
    <property type="match status" value="1"/>
</dbReference>
<evidence type="ECO:0000256" key="1">
    <source>
        <dbReference type="ARBA" id="ARBA00022490"/>
    </source>
</evidence>
<dbReference type="PANTHER" id="PTHR30111:SF1">
    <property type="entry name" value="33 KDA CHAPERONIN"/>
    <property type="match status" value="1"/>
</dbReference>
<evidence type="ECO:0000256" key="6">
    <source>
        <dbReference type="HAMAP-Rule" id="MF_00117"/>
    </source>
</evidence>
<dbReference type="KEGG" id="hfv:R50_1673"/>
<comment type="subcellular location">
    <subcellularLocation>
        <location evidence="6">Cytoplasm</location>
    </subcellularLocation>
</comment>
<keyword evidence="3 6" id="KW-1015">Disulfide bond</keyword>
<feature type="disulfide bond" description="Redox-active" evidence="6">
    <location>
        <begin position="281"/>
        <end position="284"/>
    </location>
</feature>
<comment type="function">
    <text evidence="6">Redox regulated molecular chaperone. Protects both thermally unfolding and oxidatively damaged proteins from irreversible aggregation. Plays an important role in the bacterial defense system toward oxidative stress.</text>
</comment>
<dbReference type="InterPro" id="IPR000397">
    <property type="entry name" value="Heat_shock_Hsp33"/>
</dbReference>
<accession>A0A6F8ZHD8</accession>
<evidence type="ECO:0000256" key="3">
    <source>
        <dbReference type="ARBA" id="ARBA00023157"/>
    </source>
</evidence>
<comment type="similarity">
    <text evidence="6">Belongs to the HSP33 family.</text>
</comment>
<evidence type="ECO:0000313" key="8">
    <source>
        <dbReference type="Proteomes" id="UP000503399"/>
    </source>
</evidence>